<dbReference type="PANTHER" id="PTHR48083">
    <property type="entry name" value="MEDIUM-CHAIN SPECIFIC ACYL-COA DEHYDROGENASE, MITOCHONDRIAL-RELATED"/>
    <property type="match status" value="1"/>
</dbReference>
<dbReference type="OrthoDB" id="107064at2"/>
<evidence type="ECO:0000256" key="1">
    <source>
        <dbReference type="ARBA" id="ARBA00009347"/>
    </source>
</evidence>
<dbReference type="InterPro" id="IPR050741">
    <property type="entry name" value="Acyl-CoA_dehydrogenase"/>
</dbReference>
<dbReference type="GO" id="GO:0003995">
    <property type="term" value="F:acyl-CoA dehydrogenase activity"/>
    <property type="evidence" value="ECO:0007669"/>
    <property type="project" value="TreeGrafter"/>
</dbReference>
<name>A0A3P4B2C4_9BURK</name>
<organism evidence="6 7">
    <name type="scientific">Pigmentiphaga humi</name>
    <dbReference type="NCBI Taxonomy" id="2478468"/>
    <lineage>
        <taxon>Bacteria</taxon>
        <taxon>Pseudomonadati</taxon>
        <taxon>Pseudomonadota</taxon>
        <taxon>Betaproteobacteria</taxon>
        <taxon>Burkholderiales</taxon>
        <taxon>Alcaligenaceae</taxon>
        <taxon>Pigmentiphaga</taxon>
    </lineage>
</organism>
<dbReference type="GO" id="GO:0033539">
    <property type="term" value="P:fatty acid beta-oxidation using acyl-CoA dehydrogenase"/>
    <property type="evidence" value="ECO:0007669"/>
    <property type="project" value="TreeGrafter"/>
</dbReference>
<dbReference type="AlphaFoldDB" id="A0A3P4B2C4"/>
<keyword evidence="4" id="KW-0560">Oxidoreductase</keyword>
<dbReference type="PANTHER" id="PTHR48083:SF37">
    <property type="entry name" value="DEHYDROGENASE, PUTATIVE-RELATED"/>
    <property type="match status" value="1"/>
</dbReference>
<dbReference type="Gene3D" id="2.40.110.10">
    <property type="entry name" value="Butyryl-CoA Dehydrogenase, subunit A, domain 2"/>
    <property type="match status" value="1"/>
</dbReference>
<evidence type="ECO:0000256" key="4">
    <source>
        <dbReference type="ARBA" id="ARBA00023002"/>
    </source>
</evidence>
<keyword evidence="7" id="KW-1185">Reference proteome</keyword>
<evidence type="ECO:0000313" key="6">
    <source>
        <dbReference type="EMBL" id="VCU70439.1"/>
    </source>
</evidence>
<keyword evidence="3" id="KW-0274">FAD</keyword>
<evidence type="ECO:0000259" key="5">
    <source>
        <dbReference type="Pfam" id="PF00441"/>
    </source>
</evidence>
<feature type="domain" description="Acyl-CoA dehydrogenase/oxidase C-terminal" evidence="5">
    <location>
        <begin position="195"/>
        <end position="318"/>
    </location>
</feature>
<dbReference type="InterPro" id="IPR046373">
    <property type="entry name" value="Acyl-CoA_Oxase/DH_mid-dom_sf"/>
</dbReference>
<accession>A0A3P4B2C4</accession>
<proteinExistence type="inferred from homology"/>
<dbReference type="InterPro" id="IPR009075">
    <property type="entry name" value="AcylCo_DH/oxidase_C"/>
</dbReference>
<keyword evidence="2" id="KW-0285">Flavoprotein</keyword>
<dbReference type="GO" id="GO:0005737">
    <property type="term" value="C:cytoplasm"/>
    <property type="evidence" value="ECO:0007669"/>
    <property type="project" value="TreeGrafter"/>
</dbReference>
<dbReference type="InterPro" id="IPR009100">
    <property type="entry name" value="AcylCoA_DH/oxidase_NM_dom_sf"/>
</dbReference>
<dbReference type="EMBL" id="UWPJ01000018">
    <property type="protein sequence ID" value="VCU70439.1"/>
    <property type="molecule type" value="Genomic_DNA"/>
</dbReference>
<protein>
    <recommendedName>
        <fullName evidence="5">Acyl-CoA dehydrogenase/oxidase C-terminal domain-containing protein</fullName>
    </recommendedName>
</protein>
<sequence>MTGPSSPLADPALSKLRAILRDLPRDTYALLHDLIDSGCADLPCPGAGRTLARWQMLAEVARHDLALAKLYESHADALAILHELGRDALAPRGGLWAVWCAEPPDRRVRVVPSGTAADAVRLHGTKAWCSGAAHVGHALLSAWDADDRPVLVAVRMDRPGVRVTGEGWHAVGMADTASVDVVFDAAPGCLVGGPGAYVERPGFMHGAAGIAACWYGAAQAIGTRVAQSVRQREDDPHALAHLGAIDVALAQARALLRAAAAEIDARDGRDACAHAVRRARLAVEAAAETVLRRAPRAVGAGPLCKDIGFARLMADLPVFIRQSHAERDLAAHGHAVSQSGQDAAWTL</sequence>
<dbReference type="InterPro" id="IPR036250">
    <property type="entry name" value="AcylCo_DH-like_C"/>
</dbReference>
<comment type="similarity">
    <text evidence="1">Belongs to the acyl-CoA dehydrogenase family.</text>
</comment>
<dbReference type="Gene3D" id="1.20.140.10">
    <property type="entry name" value="Butyryl-CoA Dehydrogenase, subunit A, domain 3"/>
    <property type="match status" value="1"/>
</dbReference>
<gene>
    <name evidence="6" type="ORF">PIGHUM_02511</name>
</gene>
<evidence type="ECO:0000256" key="3">
    <source>
        <dbReference type="ARBA" id="ARBA00022827"/>
    </source>
</evidence>
<evidence type="ECO:0000313" key="7">
    <source>
        <dbReference type="Proteomes" id="UP000277294"/>
    </source>
</evidence>
<reference evidence="6 7" key="1">
    <citation type="submission" date="2018-10" db="EMBL/GenBank/DDBJ databases">
        <authorList>
            <person name="Criscuolo A."/>
        </authorList>
    </citation>
    <scope>NUCLEOTIDE SEQUENCE [LARGE SCALE GENOMIC DNA]</scope>
    <source>
        <strain evidence="6">DnA1</strain>
    </source>
</reference>
<evidence type="ECO:0000256" key="2">
    <source>
        <dbReference type="ARBA" id="ARBA00022630"/>
    </source>
</evidence>
<dbReference type="RefSeq" id="WP_124079944.1">
    <property type="nucleotide sequence ID" value="NZ_UWPJ01000018.1"/>
</dbReference>
<dbReference type="SUPFAM" id="SSF47203">
    <property type="entry name" value="Acyl-CoA dehydrogenase C-terminal domain-like"/>
    <property type="match status" value="1"/>
</dbReference>
<dbReference type="Proteomes" id="UP000277294">
    <property type="component" value="Unassembled WGS sequence"/>
</dbReference>
<dbReference type="Pfam" id="PF00441">
    <property type="entry name" value="Acyl-CoA_dh_1"/>
    <property type="match status" value="1"/>
</dbReference>
<dbReference type="SUPFAM" id="SSF56645">
    <property type="entry name" value="Acyl-CoA dehydrogenase NM domain-like"/>
    <property type="match status" value="1"/>
</dbReference>